<dbReference type="GO" id="GO:0035267">
    <property type="term" value="C:NuA4 histone acetyltransferase complex"/>
    <property type="evidence" value="ECO:0007669"/>
    <property type="project" value="EnsemblFungi"/>
</dbReference>
<organism evidence="20 21">
    <name type="scientific">Candidozyma pseudohaemuli</name>
    <dbReference type="NCBI Taxonomy" id="418784"/>
    <lineage>
        <taxon>Eukaryota</taxon>
        <taxon>Fungi</taxon>
        <taxon>Dikarya</taxon>
        <taxon>Ascomycota</taxon>
        <taxon>Saccharomycotina</taxon>
        <taxon>Pichiomycetes</taxon>
        <taxon>Metschnikowiaceae</taxon>
        <taxon>Candidozyma</taxon>
    </lineage>
</organism>
<dbReference type="Proteomes" id="UP000241107">
    <property type="component" value="Unassembled WGS sequence"/>
</dbReference>
<dbReference type="RefSeq" id="XP_024713036.1">
    <property type="nucleotide sequence ID" value="XM_024858949.1"/>
</dbReference>
<feature type="site" description="Histone H3K4me3 binding" evidence="14">
    <location>
        <position position="223"/>
    </location>
</feature>
<dbReference type="EMBL" id="PYFQ01000009">
    <property type="protein sequence ID" value="PSK37185.1"/>
    <property type="molecule type" value="Genomic_DNA"/>
</dbReference>
<evidence type="ECO:0000256" key="3">
    <source>
        <dbReference type="ARBA" id="ARBA00022723"/>
    </source>
</evidence>
<proteinExistence type="inferred from homology"/>
<keyword evidence="7 17" id="KW-0156">Chromatin regulator</keyword>
<dbReference type="InterPro" id="IPR011011">
    <property type="entry name" value="Znf_FYVE_PHD"/>
</dbReference>
<dbReference type="SUPFAM" id="SSF57903">
    <property type="entry name" value="FYVE/PHD zinc finger"/>
    <property type="match status" value="1"/>
</dbReference>
<dbReference type="CDD" id="cd16858">
    <property type="entry name" value="ING_ING3_Yng2p"/>
    <property type="match status" value="1"/>
</dbReference>
<sequence length="258" mass="30028">MDTTAVLDKYTQDLLNLPLEVKYLFDEIKAKDLQLAEARRRYQSKDSQLHKFIRTNGTLAKHPKEVQLYQKIEEEMKLMQSIQKEKILLANTALFLVSKHMFNFEVDIQKLEKDDLLAPVDEDALDDSVEETASATPIPDIPKKKRSYSVMRRYKRLKSEDYDDRLDESTPEISTRAHHSHLGPRAPSGASGEDADNNLYCFCQRISFGEMIGCDNDDCKYEWFHWLCVGITSPPKDDDIWYCPDCAPKMEKRKKRKK</sequence>
<dbReference type="CDD" id="cd15505">
    <property type="entry name" value="PHD_ING"/>
    <property type="match status" value="1"/>
</dbReference>
<protein>
    <recommendedName>
        <fullName evidence="17">Chromatin modification-related protein</fullName>
    </recommendedName>
</protein>
<dbReference type="Pfam" id="PF12998">
    <property type="entry name" value="ING"/>
    <property type="match status" value="1"/>
</dbReference>
<dbReference type="InterPro" id="IPR019786">
    <property type="entry name" value="Zinc_finger_PHD-type_CS"/>
</dbReference>
<dbReference type="PANTHER" id="PTHR10333:SF100">
    <property type="entry name" value="CHROMATIN MODIFICATION-RELATED PROTEIN YNG2"/>
    <property type="match status" value="1"/>
</dbReference>
<comment type="similarity">
    <text evidence="2 17">Belongs to the ING family.</text>
</comment>
<feature type="binding site" evidence="15">
    <location>
        <position position="243"/>
    </location>
    <ligand>
        <name>Zn(2+)</name>
        <dbReference type="ChEBI" id="CHEBI:29105"/>
        <label>2</label>
    </ligand>
</feature>
<feature type="binding site" evidence="15">
    <location>
        <position position="214"/>
    </location>
    <ligand>
        <name>Zn(2+)</name>
        <dbReference type="ChEBI" id="CHEBI:29105"/>
        <label>2</label>
    </ligand>
</feature>
<dbReference type="Gene3D" id="6.10.140.1740">
    <property type="match status" value="1"/>
</dbReference>
<evidence type="ECO:0000313" key="20">
    <source>
        <dbReference type="EMBL" id="PSK37185.1"/>
    </source>
</evidence>
<evidence type="ECO:0000256" key="12">
    <source>
        <dbReference type="ARBA" id="ARBA00037044"/>
    </source>
</evidence>
<evidence type="ECO:0000313" key="21">
    <source>
        <dbReference type="Proteomes" id="UP000241107"/>
    </source>
</evidence>
<name>A0A2P7YML4_9ASCO</name>
<dbReference type="AlphaFoldDB" id="A0A2P7YML4"/>
<keyword evidence="10" id="KW-0469">Meiosis</keyword>
<dbReference type="SMART" id="SM00249">
    <property type="entry name" value="PHD"/>
    <property type="match status" value="1"/>
</dbReference>
<feature type="binding site" evidence="15">
    <location>
        <position position="228"/>
    </location>
    <ligand>
        <name>Zn(2+)</name>
        <dbReference type="ChEBI" id="CHEBI:29105"/>
        <label>1</label>
    </ligand>
</feature>
<evidence type="ECO:0000256" key="14">
    <source>
        <dbReference type="PIRSR" id="PIRSR628651-50"/>
    </source>
</evidence>
<evidence type="ECO:0000256" key="18">
    <source>
        <dbReference type="SAM" id="MobiDB-lite"/>
    </source>
</evidence>
<feature type="site" description="Histone H3K4me3 binding" evidence="14">
    <location>
        <position position="215"/>
    </location>
</feature>
<dbReference type="GO" id="GO:0000786">
    <property type="term" value="C:nucleosome"/>
    <property type="evidence" value="ECO:0007669"/>
    <property type="project" value="EnsemblFungi"/>
</dbReference>
<comment type="subcellular location">
    <subcellularLocation>
        <location evidence="1 17">Nucleus</location>
    </subcellularLocation>
</comment>
<dbReference type="InterPro" id="IPR019787">
    <property type="entry name" value="Znf_PHD-finger"/>
</dbReference>
<feature type="binding site" evidence="15">
    <location>
        <position position="201"/>
    </location>
    <ligand>
        <name>Zn(2+)</name>
        <dbReference type="ChEBI" id="CHEBI:29105"/>
        <label>1</label>
    </ligand>
</feature>
<dbReference type="InterPro" id="IPR028651">
    <property type="entry name" value="ING_fam"/>
</dbReference>
<feature type="binding site" evidence="15">
    <location>
        <position position="219"/>
    </location>
    <ligand>
        <name>Zn(2+)</name>
        <dbReference type="ChEBI" id="CHEBI:29105"/>
        <label>2</label>
    </ligand>
</feature>
<evidence type="ECO:0000256" key="6">
    <source>
        <dbReference type="ARBA" id="ARBA00022833"/>
    </source>
</evidence>
<keyword evidence="8" id="KW-0234">DNA repair</keyword>
<comment type="subunit">
    <text evidence="17">Component of an histone acetyltransferase complex. Interacts with H3K4me3 and to a lesser extent with H3K4me2.</text>
</comment>
<feature type="binding site" evidence="15">
    <location>
        <position position="225"/>
    </location>
    <ligand>
        <name>Zn(2+)</name>
        <dbReference type="ChEBI" id="CHEBI:29105"/>
        <label>1</label>
    </ligand>
</feature>
<dbReference type="GO" id="GO:0005634">
    <property type="term" value="C:nucleus"/>
    <property type="evidence" value="ECO:0007669"/>
    <property type="project" value="UniProtKB-SubCell"/>
</dbReference>
<keyword evidence="9 17" id="KW-0539">Nucleus</keyword>
<evidence type="ECO:0000256" key="5">
    <source>
        <dbReference type="ARBA" id="ARBA00022771"/>
    </source>
</evidence>
<accession>A0A2P7YML4</accession>
<evidence type="ECO:0000256" key="17">
    <source>
        <dbReference type="RuleBase" id="RU361213"/>
    </source>
</evidence>
<reference evidence="20 21" key="1">
    <citation type="submission" date="2018-03" db="EMBL/GenBank/DDBJ databases">
        <title>Candida pseudohaemulonii genome assembly and annotation.</title>
        <authorList>
            <person name="Munoz J.F."/>
            <person name="Gade L.G."/>
            <person name="Chow N.A."/>
            <person name="Litvintseva A.P."/>
            <person name="Loparev V.N."/>
            <person name="Cuomo C.A."/>
        </authorList>
    </citation>
    <scope>NUCLEOTIDE SEQUENCE [LARGE SCALE GENOMIC DNA]</scope>
    <source>
        <strain evidence="20 21">B12108</strain>
    </source>
</reference>
<evidence type="ECO:0000256" key="2">
    <source>
        <dbReference type="ARBA" id="ARBA00010210"/>
    </source>
</evidence>
<dbReference type="GO" id="GO:0005829">
    <property type="term" value="C:cytosol"/>
    <property type="evidence" value="ECO:0007669"/>
    <property type="project" value="EnsemblFungi"/>
</dbReference>
<dbReference type="SMART" id="SM01408">
    <property type="entry name" value="ING"/>
    <property type="match status" value="1"/>
</dbReference>
<comment type="caution">
    <text evidence="20">The sequence shown here is derived from an EMBL/GenBank/DDBJ whole genome shotgun (WGS) entry which is preliminary data.</text>
</comment>
<evidence type="ECO:0000256" key="10">
    <source>
        <dbReference type="ARBA" id="ARBA00023254"/>
    </source>
</evidence>
<feature type="binding site" evidence="15">
    <location>
        <position position="203"/>
    </location>
    <ligand>
        <name>Zn(2+)</name>
        <dbReference type="ChEBI" id="CHEBI:29105"/>
        <label>1</label>
    </ligand>
</feature>
<gene>
    <name evidence="20" type="ORF">C7M61_003612</name>
</gene>
<dbReference type="GO" id="GO:0004402">
    <property type="term" value="F:histone acetyltransferase activity"/>
    <property type="evidence" value="ECO:0007669"/>
    <property type="project" value="EnsemblFungi"/>
</dbReference>
<dbReference type="Gene3D" id="3.30.40.10">
    <property type="entry name" value="Zinc/RING finger domain, C3HC4 (zinc finger)"/>
    <property type="match status" value="1"/>
</dbReference>
<evidence type="ECO:0000256" key="11">
    <source>
        <dbReference type="ARBA" id="ARBA00023306"/>
    </source>
</evidence>
<evidence type="ECO:0000256" key="4">
    <source>
        <dbReference type="ARBA" id="ARBA00022763"/>
    </source>
</evidence>
<keyword evidence="11" id="KW-0131">Cell cycle</keyword>
<evidence type="ECO:0000256" key="8">
    <source>
        <dbReference type="ARBA" id="ARBA00023204"/>
    </source>
</evidence>
<dbReference type="FunFam" id="3.30.40.10:FF:000436">
    <property type="entry name" value="Chromatin modification-related protein"/>
    <property type="match status" value="1"/>
</dbReference>
<comment type="subunit">
    <text evidence="13">Interacts with H3K4me3 and to a lesser extent with H3K4me2. Component of the NuA4 histone acetyltransferase complex.</text>
</comment>
<evidence type="ECO:0000259" key="19">
    <source>
        <dbReference type="PROSITE" id="PS50016"/>
    </source>
</evidence>
<dbReference type="GO" id="GO:0008270">
    <property type="term" value="F:zinc ion binding"/>
    <property type="evidence" value="ECO:0007669"/>
    <property type="project" value="UniProtKB-KW"/>
</dbReference>
<dbReference type="PROSITE" id="PS01359">
    <property type="entry name" value="ZF_PHD_1"/>
    <property type="match status" value="1"/>
</dbReference>
<evidence type="ECO:0000256" key="7">
    <source>
        <dbReference type="ARBA" id="ARBA00022853"/>
    </source>
</evidence>
<evidence type="ECO:0000256" key="13">
    <source>
        <dbReference type="ARBA" id="ARBA00063794"/>
    </source>
</evidence>
<evidence type="ECO:0000256" key="9">
    <source>
        <dbReference type="ARBA" id="ARBA00023242"/>
    </source>
</evidence>
<evidence type="ECO:0000256" key="1">
    <source>
        <dbReference type="ARBA" id="ARBA00004123"/>
    </source>
</evidence>
<keyword evidence="5 16" id="KW-0863">Zinc-finger</keyword>
<dbReference type="GO" id="GO:0140002">
    <property type="term" value="F:histone H3K4me3 reader activity"/>
    <property type="evidence" value="ECO:0007669"/>
    <property type="project" value="EnsemblFungi"/>
</dbReference>
<keyword evidence="6 15" id="KW-0862">Zinc</keyword>
<feature type="site" description="Histone H3K4me3 binding" evidence="14">
    <location>
        <position position="211"/>
    </location>
</feature>
<keyword evidence="21" id="KW-1185">Reference proteome</keyword>
<evidence type="ECO:0000256" key="15">
    <source>
        <dbReference type="PIRSR" id="PIRSR628651-51"/>
    </source>
</evidence>
<dbReference type="PANTHER" id="PTHR10333">
    <property type="entry name" value="INHIBITOR OF GROWTH PROTEIN"/>
    <property type="match status" value="1"/>
</dbReference>
<dbReference type="GO" id="GO:0032777">
    <property type="term" value="C:piccolo histone acetyltransferase complex"/>
    <property type="evidence" value="ECO:0007669"/>
    <property type="project" value="EnsemblFungi"/>
</dbReference>
<dbReference type="InterPro" id="IPR024610">
    <property type="entry name" value="ING_N_histone-binding"/>
</dbReference>
<dbReference type="InterPro" id="IPR013083">
    <property type="entry name" value="Znf_RING/FYVE/PHD"/>
</dbReference>
<dbReference type="GO" id="GO:0006281">
    <property type="term" value="P:DNA repair"/>
    <property type="evidence" value="ECO:0007669"/>
    <property type="project" value="UniProtKB-KW"/>
</dbReference>
<comment type="function">
    <text evidence="17">Component of an histone acetyltransferase complex.</text>
</comment>
<keyword evidence="4" id="KW-0227">DNA damage</keyword>
<evidence type="ECO:0000256" key="16">
    <source>
        <dbReference type="PROSITE-ProRule" id="PRU00146"/>
    </source>
</evidence>
<dbReference type="STRING" id="418784.A0A2P7YML4"/>
<feature type="site" description="Histone H3K4me3 binding" evidence="14">
    <location>
        <position position="200"/>
    </location>
</feature>
<dbReference type="GO" id="GO:0051321">
    <property type="term" value="P:meiotic cell cycle"/>
    <property type="evidence" value="ECO:0007669"/>
    <property type="project" value="UniProtKB-KW"/>
</dbReference>
<dbReference type="OrthoDB" id="5411773at2759"/>
<feature type="binding site" evidence="15">
    <location>
        <position position="246"/>
    </location>
    <ligand>
        <name>Zn(2+)</name>
        <dbReference type="ChEBI" id="CHEBI:29105"/>
        <label>2</label>
    </ligand>
</feature>
<comment type="domain">
    <text evidence="17">The PHD-type zinc finger mediates the binding to H3K4me3.</text>
</comment>
<dbReference type="PROSITE" id="PS50016">
    <property type="entry name" value="ZF_PHD_2"/>
    <property type="match status" value="1"/>
</dbReference>
<comment type="function">
    <text evidence="12">Component of the NuA4 histone acetyltransferase complex which is involved in transcriptional activation of selected genes principally by acetylation of nucleosomal histone H4 and H2A. The NuA4 complex is also involved in DNA repair. Involved in cell cycle progression and meiosis.</text>
</comment>
<dbReference type="GO" id="GO:0006355">
    <property type="term" value="P:regulation of DNA-templated transcription"/>
    <property type="evidence" value="ECO:0007669"/>
    <property type="project" value="TreeGrafter"/>
</dbReference>
<feature type="region of interest" description="Disordered" evidence="18">
    <location>
        <begin position="162"/>
        <end position="191"/>
    </location>
</feature>
<dbReference type="VEuPathDB" id="FungiDB:C7M61_003612"/>
<dbReference type="GeneID" id="36567000"/>
<keyword evidence="3 15" id="KW-0479">Metal-binding</keyword>
<feature type="domain" description="PHD-type" evidence="19">
    <location>
        <begin position="198"/>
        <end position="249"/>
    </location>
</feature>
<dbReference type="InterPro" id="IPR001965">
    <property type="entry name" value="Znf_PHD"/>
</dbReference>